<keyword evidence="4" id="KW-1185">Reference proteome</keyword>
<accession>A0A285CJK9</accession>
<dbReference type="Pfam" id="PF18741">
    <property type="entry name" value="MTES_1575"/>
    <property type="match status" value="1"/>
</dbReference>
<keyword evidence="3" id="KW-0255">Endonuclease</keyword>
<evidence type="ECO:0000313" key="3">
    <source>
        <dbReference type="EMBL" id="SNX67183.1"/>
    </source>
</evidence>
<keyword evidence="1" id="KW-1133">Transmembrane helix</keyword>
<dbReference type="AlphaFoldDB" id="A0A285CJK9"/>
<dbReference type="EMBL" id="OAOP01000001">
    <property type="protein sequence ID" value="SNX67183.1"/>
    <property type="molecule type" value="Genomic_DNA"/>
</dbReference>
<feature type="domain" description="Restriction endonuclease type II-like" evidence="2">
    <location>
        <begin position="44"/>
        <end position="135"/>
    </location>
</feature>
<protein>
    <submittedName>
        <fullName evidence="3">Very-short-patch-repair endonuclease</fullName>
    </submittedName>
</protein>
<feature type="transmembrane region" description="Helical" evidence="1">
    <location>
        <begin position="6"/>
        <end position="24"/>
    </location>
</feature>
<dbReference type="RefSeq" id="WP_179714143.1">
    <property type="nucleotide sequence ID" value="NZ_JBEPMQ010000003.1"/>
</dbReference>
<dbReference type="GO" id="GO:0004519">
    <property type="term" value="F:endonuclease activity"/>
    <property type="evidence" value="ECO:0007669"/>
    <property type="project" value="UniProtKB-KW"/>
</dbReference>
<keyword evidence="3" id="KW-0540">Nuclease</keyword>
<evidence type="ECO:0000259" key="2">
    <source>
        <dbReference type="Pfam" id="PF18741"/>
    </source>
</evidence>
<dbReference type="InterPro" id="IPR049468">
    <property type="entry name" value="Restrct_endonuc-II-like_dom"/>
</dbReference>
<dbReference type="SUPFAM" id="SSF52980">
    <property type="entry name" value="Restriction endonuclease-like"/>
    <property type="match status" value="1"/>
</dbReference>
<proteinExistence type="predicted"/>
<gene>
    <name evidence="3" type="ORF">SAMN05877753_101500</name>
</gene>
<dbReference type="Proteomes" id="UP000219546">
    <property type="component" value="Unassembled WGS sequence"/>
</dbReference>
<reference evidence="3 4" key="1">
    <citation type="submission" date="2017-08" db="EMBL/GenBank/DDBJ databases">
        <authorList>
            <person name="de Groot N.N."/>
        </authorList>
    </citation>
    <scope>NUCLEOTIDE SEQUENCE [LARGE SCALE GENOMIC DNA]</scope>
    <source>
        <strain evidence="3 4">JC228</strain>
    </source>
</reference>
<keyword evidence="1" id="KW-0812">Transmembrane</keyword>
<name>A0A285CJK9_9BACI</name>
<keyword evidence="1" id="KW-0472">Membrane</keyword>
<keyword evidence="3" id="KW-0378">Hydrolase</keyword>
<dbReference type="InterPro" id="IPR011335">
    <property type="entry name" value="Restrct_endonuc-II-like"/>
</dbReference>
<evidence type="ECO:0000313" key="4">
    <source>
        <dbReference type="Proteomes" id="UP000219546"/>
    </source>
</evidence>
<dbReference type="Gene3D" id="3.40.960.10">
    <property type="entry name" value="VSR Endonuclease"/>
    <property type="match status" value="1"/>
</dbReference>
<sequence>MIDYIIFFFLLFIAVVCYIIYEFCRLDEQAYIDPERIKIESPIESKLYNTLLFNGYYVRTQYVVPPKRYRIDLALPHYKIAIECDGKDYHSSPISKARDRRKTAYLKKRGWTVLRFSGSMINNNMKKVIRRINEEVDKI</sequence>
<evidence type="ECO:0000256" key="1">
    <source>
        <dbReference type="SAM" id="Phobius"/>
    </source>
</evidence>
<organism evidence="3 4">
    <name type="scientific">Bacillus oleivorans</name>
    <dbReference type="NCBI Taxonomy" id="1448271"/>
    <lineage>
        <taxon>Bacteria</taxon>
        <taxon>Bacillati</taxon>
        <taxon>Bacillota</taxon>
        <taxon>Bacilli</taxon>
        <taxon>Bacillales</taxon>
        <taxon>Bacillaceae</taxon>
        <taxon>Bacillus</taxon>
    </lineage>
</organism>